<gene>
    <name evidence="1" type="ORF">PYW08_005560</name>
</gene>
<sequence>MSFHSIQSEVIDIQGIYTLAVYFHYFLPGTLKIQSKVYTIPLGRIRELIDDSIPDLLQFENTRRWLPKGEAPFPGYCRAPGSARCVPTLCNCKKLQDVWNNVIIDKLKKKNESNQKKYRSKD</sequence>
<name>A0ACC2QI47_9NEOP</name>
<keyword evidence="2" id="KW-1185">Reference proteome</keyword>
<proteinExistence type="predicted"/>
<organism evidence="1 2">
    <name type="scientific">Mythimna loreyi</name>
    <dbReference type="NCBI Taxonomy" id="667449"/>
    <lineage>
        <taxon>Eukaryota</taxon>
        <taxon>Metazoa</taxon>
        <taxon>Ecdysozoa</taxon>
        <taxon>Arthropoda</taxon>
        <taxon>Hexapoda</taxon>
        <taxon>Insecta</taxon>
        <taxon>Pterygota</taxon>
        <taxon>Neoptera</taxon>
        <taxon>Endopterygota</taxon>
        <taxon>Lepidoptera</taxon>
        <taxon>Glossata</taxon>
        <taxon>Ditrysia</taxon>
        <taxon>Noctuoidea</taxon>
        <taxon>Noctuidae</taxon>
        <taxon>Noctuinae</taxon>
        <taxon>Hadenini</taxon>
        <taxon>Mythimna</taxon>
    </lineage>
</organism>
<dbReference type="Proteomes" id="UP001231649">
    <property type="component" value="Chromosome 18"/>
</dbReference>
<accession>A0ACC2QI47</accession>
<protein>
    <submittedName>
        <fullName evidence="1">Uncharacterized protein</fullName>
    </submittedName>
</protein>
<dbReference type="EMBL" id="CM056794">
    <property type="protein sequence ID" value="KAJ8717161.1"/>
    <property type="molecule type" value="Genomic_DNA"/>
</dbReference>
<reference evidence="1" key="1">
    <citation type="submission" date="2023-03" db="EMBL/GenBank/DDBJ databases">
        <title>Chromosome-level genomes of two armyworms, Mythimna separata and Mythimna loreyi, provide insights into the biosynthesis and reception of sex pheromones.</title>
        <authorList>
            <person name="Zhao H."/>
        </authorList>
    </citation>
    <scope>NUCLEOTIDE SEQUENCE</scope>
    <source>
        <strain evidence="1">BeijingLab</strain>
    </source>
</reference>
<comment type="caution">
    <text evidence="1">The sequence shown here is derived from an EMBL/GenBank/DDBJ whole genome shotgun (WGS) entry which is preliminary data.</text>
</comment>
<evidence type="ECO:0000313" key="1">
    <source>
        <dbReference type="EMBL" id="KAJ8717161.1"/>
    </source>
</evidence>
<evidence type="ECO:0000313" key="2">
    <source>
        <dbReference type="Proteomes" id="UP001231649"/>
    </source>
</evidence>